<keyword evidence="3 4" id="KW-0443">Lipid metabolism</keyword>
<protein>
    <submittedName>
        <fullName evidence="6">Patatin-like phospholipase</fullName>
    </submittedName>
</protein>
<evidence type="ECO:0000256" key="3">
    <source>
        <dbReference type="ARBA" id="ARBA00023098"/>
    </source>
</evidence>
<dbReference type="GO" id="GO:0016787">
    <property type="term" value="F:hydrolase activity"/>
    <property type="evidence" value="ECO:0007669"/>
    <property type="project" value="UniProtKB-UniRule"/>
</dbReference>
<reference evidence="6 7" key="1">
    <citation type="journal article" date="2014" name="Genome Announc.">
        <title>Genome Sequence of Afipia felis Strain 76713, Isolated in Hospital Water Using an Amoeba Co-Culture Procedure.</title>
        <authorList>
            <person name="Benamar S."/>
            <person name="La Scola B."/>
            <person name="Croce O."/>
        </authorList>
    </citation>
    <scope>NUCLEOTIDE SEQUENCE [LARGE SCALE GENOMIC DNA]</scope>
    <source>
        <strain evidence="6 7">76713</strain>
    </source>
</reference>
<feature type="short sequence motif" description="DGA/G" evidence="4">
    <location>
        <begin position="253"/>
        <end position="255"/>
    </location>
</feature>
<evidence type="ECO:0000313" key="7">
    <source>
        <dbReference type="Proteomes" id="UP000035762"/>
    </source>
</evidence>
<evidence type="ECO:0000256" key="1">
    <source>
        <dbReference type="ARBA" id="ARBA00022801"/>
    </source>
</evidence>
<feature type="domain" description="PNPLA" evidence="5">
    <location>
        <begin position="68"/>
        <end position="269"/>
    </location>
</feature>
<evidence type="ECO:0000256" key="2">
    <source>
        <dbReference type="ARBA" id="ARBA00022963"/>
    </source>
</evidence>
<dbReference type="EMBL" id="CCAZ020000002">
    <property type="protein sequence ID" value="CEG10333.1"/>
    <property type="molecule type" value="Genomic_DNA"/>
</dbReference>
<dbReference type="InterPro" id="IPR050301">
    <property type="entry name" value="NTE"/>
</dbReference>
<dbReference type="Gene3D" id="3.40.1090.10">
    <property type="entry name" value="Cytosolic phospholipase A2 catalytic domain"/>
    <property type="match status" value="2"/>
</dbReference>
<name>A0A090N8N9_AFIFE</name>
<dbReference type="Pfam" id="PF01734">
    <property type="entry name" value="Patatin"/>
    <property type="match status" value="1"/>
</dbReference>
<evidence type="ECO:0000259" key="5">
    <source>
        <dbReference type="PROSITE" id="PS51635"/>
    </source>
</evidence>
<gene>
    <name evidence="6" type="ORF">BN961_03772</name>
</gene>
<feature type="short sequence motif" description="GXGXXG" evidence="4">
    <location>
        <begin position="72"/>
        <end position="77"/>
    </location>
</feature>
<dbReference type="PANTHER" id="PTHR14226">
    <property type="entry name" value="NEUROPATHY TARGET ESTERASE/SWISS CHEESE D.MELANOGASTER"/>
    <property type="match status" value="1"/>
</dbReference>
<dbReference type="PROSITE" id="PS51635">
    <property type="entry name" value="PNPLA"/>
    <property type="match status" value="1"/>
</dbReference>
<dbReference type="Proteomes" id="UP000035762">
    <property type="component" value="Unassembled WGS sequence"/>
</dbReference>
<dbReference type="STRING" id="1035.BN961_03772"/>
<accession>A0A090N8N9</accession>
<feature type="active site" description="Proton acceptor" evidence="4">
    <location>
        <position position="253"/>
    </location>
</feature>
<evidence type="ECO:0000256" key="4">
    <source>
        <dbReference type="PROSITE-ProRule" id="PRU01161"/>
    </source>
</evidence>
<feature type="short sequence motif" description="GXSXG" evidence="4">
    <location>
        <begin position="100"/>
        <end position="104"/>
    </location>
</feature>
<feature type="active site" description="Nucleophile" evidence="4">
    <location>
        <position position="102"/>
    </location>
</feature>
<dbReference type="InterPro" id="IPR016035">
    <property type="entry name" value="Acyl_Trfase/lysoPLipase"/>
</dbReference>
<keyword evidence="1 4" id="KW-0378">Hydrolase</keyword>
<keyword evidence="7" id="KW-1185">Reference proteome</keyword>
<sequence>MLLHCNITGLAFVGGRTAAVTCRSYNKRWDHRKQAAVASNLKSYLDSLAPWVVAGNRSTRPSVKKINLALQGGGAHGAFTWGVLDHLLSDGRLEVTGLSGASAGAVNAVMVADGLARGGPEEARKRLAEFWRAASVGGDLPPVQRAIADRLFSIFPFSTSPVQNWFETMSHYFSPYDFNPLNINPLSELIARFVDFDAIHASDLALYISATNVHTGRLKVFCRNSVNADVVMASAALPYLFRAVEIDGVPYWDGGYMGNPVIFPFLQATDSEDVLVVQINPVSQEVTPKTSAEIVKRLNEITFNSALISELRTMDFVNQLIDDGRLPRGKEHNQYRRLNIHRIDLGTFASNLDGLSKLKNDYDFFESLHEEGVRAATAFLDSHFDDIGERGTLDLAAESGVEWA</sequence>
<dbReference type="PANTHER" id="PTHR14226:SF78">
    <property type="entry name" value="SLR0060 PROTEIN"/>
    <property type="match status" value="1"/>
</dbReference>
<dbReference type="SUPFAM" id="SSF52151">
    <property type="entry name" value="FabD/lysophospholipase-like"/>
    <property type="match status" value="1"/>
</dbReference>
<comment type="caution">
    <text evidence="6">The sequence shown here is derived from an EMBL/GenBank/DDBJ whole genome shotgun (WGS) entry which is preliminary data.</text>
</comment>
<dbReference type="GO" id="GO:0016042">
    <property type="term" value="P:lipid catabolic process"/>
    <property type="evidence" value="ECO:0007669"/>
    <property type="project" value="UniProtKB-UniRule"/>
</dbReference>
<dbReference type="InterPro" id="IPR002641">
    <property type="entry name" value="PNPLA_dom"/>
</dbReference>
<dbReference type="AlphaFoldDB" id="A0A090N8N9"/>
<evidence type="ECO:0000313" key="6">
    <source>
        <dbReference type="EMBL" id="CEG10333.1"/>
    </source>
</evidence>
<proteinExistence type="predicted"/>
<organism evidence="6 7">
    <name type="scientific">Afipia felis</name>
    <name type="common">Cat scratch disease bacillus</name>
    <dbReference type="NCBI Taxonomy" id="1035"/>
    <lineage>
        <taxon>Bacteria</taxon>
        <taxon>Pseudomonadati</taxon>
        <taxon>Pseudomonadota</taxon>
        <taxon>Alphaproteobacteria</taxon>
        <taxon>Hyphomicrobiales</taxon>
        <taxon>Nitrobacteraceae</taxon>
        <taxon>Afipia</taxon>
    </lineage>
</organism>
<keyword evidence="2 4" id="KW-0442">Lipid degradation</keyword>